<name>A0A1E4RKH3_9ASCO</name>
<accession>A0A1E4RKH3</accession>
<reference evidence="2" key="1">
    <citation type="submission" date="2016-05" db="EMBL/GenBank/DDBJ databases">
        <title>Comparative genomics of biotechnologically important yeasts.</title>
        <authorList>
            <consortium name="DOE Joint Genome Institute"/>
            <person name="Riley R."/>
            <person name="Haridas S."/>
            <person name="Wolfe K.H."/>
            <person name="Lopes M.R."/>
            <person name="Hittinger C.T."/>
            <person name="Goker M."/>
            <person name="Salamov A."/>
            <person name="Wisecaver J."/>
            <person name="Long T.M."/>
            <person name="Aerts A.L."/>
            <person name="Barry K."/>
            <person name="Choi C."/>
            <person name="Clum A."/>
            <person name="Coughlan A.Y."/>
            <person name="Deshpande S."/>
            <person name="Douglass A.P."/>
            <person name="Hanson S.J."/>
            <person name="Klenk H.-P."/>
            <person name="Labutti K."/>
            <person name="Lapidus A."/>
            <person name="Lindquist E."/>
            <person name="Lipzen A."/>
            <person name="Meier-Kolthoff J.P."/>
            <person name="Ohm R.A."/>
            <person name="Otillar R.P."/>
            <person name="Pangilinan J."/>
            <person name="Peng Y."/>
            <person name="Rokas A."/>
            <person name="Rosa C.A."/>
            <person name="Scheuner C."/>
            <person name="Sibirny A.A."/>
            <person name="Slot J.C."/>
            <person name="Stielow J.B."/>
            <person name="Sun H."/>
            <person name="Kurtzman C.P."/>
            <person name="Blackwell M."/>
            <person name="Grigoriev I.V."/>
            <person name="Jeffries T.W."/>
        </authorList>
    </citation>
    <scope>NUCLEOTIDE SEQUENCE [LARGE SCALE GENOMIC DNA]</scope>
    <source>
        <strain evidence="2">NRRL Y-1933</strain>
    </source>
</reference>
<dbReference type="OrthoDB" id="6419443at2759"/>
<sequence length="333" mass="38205">MSRRIARRNLKKEKLEESVEEDEVERSVQFGAELKNDSIPFKSKYSQDPQKIIGLFEDAFKYILESPDLEQHIQSVKGDLFNRDYLAAFNNDDKRFAYASRWTPARALAYSSLFASLEPLRCMLSDSEASSKVLCVGGGAASELVGLGAVFCKLKQDYPATASNLHVDIVDIADWSTVVTNLTHNIKTKWLYDENKFNSKFMYRDILTMNATELDLANLDLVTLLFTTNELFCEKRTETIKFLQNLNTHCKKGGYLLIAESAGSYSNITIGNKKFPVQFLIDMVLIGKPGTDSGAWKIVQQSESCWYRVNQRELKYNMKLENMRFFFRLYQKK</sequence>
<dbReference type="EMBL" id="KV454540">
    <property type="protein sequence ID" value="ODV67777.1"/>
    <property type="molecule type" value="Genomic_DNA"/>
</dbReference>
<keyword evidence="2" id="KW-1185">Reference proteome</keyword>
<dbReference type="RefSeq" id="XP_020076844.1">
    <property type="nucleotide sequence ID" value="XM_020222209.1"/>
</dbReference>
<dbReference type="AlphaFoldDB" id="A0A1E4RKH3"/>
<proteinExistence type="predicted"/>
<gene>
    <name evidence="1" type="ORF">HYPBUDRAFT_156521</name>
</gene>
<dbReference type="STRING" id="984485.A0A1E4RKH3"/>
<dbReference type="GO" id="GO:0070475">
    <property type="term" value="P:rRNA base methylation"/>
    <property type="evidence" value="ECO:0007669"/>
    <property type="project" value="EnsemblFungi"/>
</dbReference>
<dbReference type="GeneID" id="30996758"/>
<dbReference type="GO" id="GO:0070042">
    <property type="term" value="F:rRNA (uridine-N3-)-methyltransferase activity"/>
    <property type="evidence" value="ECO:0007669"/>
    <property type="project" value="EnsemblFungi"/>
</dbReference>
<organism evidence="1 2">
    <name type="scientific">Hyphopichia burtonii NRRL Y-1933</name>
    <dbReference type="NCBI Taxonomy" id="984485"/>
    <lineage>
        <taxon>Eukaryota</taxon>
        <taxon>Fungi</taxon>
        <taxon>Dikarya</taxon>
        <taxon>Ascomycota</taxon>
        <taxon>Saccharomycotina</taxon>
        <taxon>Pichiomycetes</taxon>
        <taxon>Debaryomycetaceae</taxon>
        <taxon>Hyphopichia</taxon>
    </lineage>
</organism>
<evidence type="ECO:0008006" key="3">
    <source>
        <dbReference type="Google" id="ProtNLM"/>
    </source>
</evidence>
<dbReference type="Pfam" id="PF11312">
    <property type="entry name" value="Methyltransf_34"/>
    <property type="match status" value="1"/>
</dbReference>
<protein>
    <recommendedName>
        <fullName evidence="3">25S rRNA (Uridine(2843)-N(3))-methyltransferase</fullName>
    </recommendedName>
</protein>
<evidence type="ECO:0000313" key="1">
    <source>
        <dbReference type="EMBL" id="ODV67777.1"/>
    </source>
</evidence>
<dbReference type="GO" id="GO:0005737">
    <property type="term" value="C:cytoplasm"/>
    <property type="evidence" value="ECO:0007669"/>
    <property type="project" value="EnsemblFungi"/>
</dbReference>
<dbReference type="Proteomes" id="UP000095085">
    <property type="component" value="Unassembled WGS sequence"/>
</dbReference>
<evidence type="ECO:0000313" key="2">
    <source>
        <dbReference type="Proteomes" id="UP000095085"/>
    </source>
</evidence>
<dbReference type="InterPro" id="IPR021463">
    <property type="entry name" value="Methyltransf_34"/>
</dbReference>